<keyword evidence="7" id="KW-0508">mRNA splicing</keyword>
<proteinExistence type="inferred from homology"/>
<evidence type="ECO:0000256" key="9">
    <source>
        <dbReference type="ARBA" id="ARBA00031864"/>
    </source>
</evidence>
<dbReference type="AlphaFoldDB" id="A0A0N5AVV7"/>
<evidence type="ECO:0000256" key="1">
    <source>
        <dbReference type="ARBA" id="ARBA00003632"/>
    </source>
</evidence>
<feature type="region of interest" description="Disordered" evidence="10">
    <location>
        <begin position="1"/>
        <end position="70"/>
    </location>
</feature>
<evidence type="ECO:0000256" key="6">
    <source>
        <dbReference type="ARBA" id="ARBA00022664"/>
    </source>
</evidence>
<evidence type="ECO:0000256" key="7">
    <source>
        <dbReference type="ARBA" id="ARBA00023187"/>
    </source>
</evidence>
<feature type="domain" description="U4/U6.U5 small nuclear ribonucleoprotein 27kDa protein" evidence="11">
    <location>
        <begin position="111"/>
        <end position="162"/>
    </location>
</feature>
<feature type="compositionally biased region" description="Basic and acidic residues" evidence="10">
    <location>
        <begin position="28"/>
        <end position="51"/>
    </location>
</feature>
<evidence type="ECO:0000256" key="8">
    <source>
        <dbReference type="ARBA" id="ARBA00023242"/>
    </source>
</evidence>
<comment type="function">
    <text evidence="1">May play a role in mRNA splicing.</text>
</comment>
<feature type="compositionally biased region" description="Basic residues" evidence="10">
    <location>
        <begin position="14"/>
        <end position="25"/>
    </location>
</feature>
<protein>
    <recommendedName>
        <fullName evidence="5">U4/U6.U5 small nuclear ribonucleoprotein 27 kDa protein</fullName>
    </recommendedName>
    <alternativeName>
        <fullName evidence="9">U4/U6.U5 tri-snRNP-associated protein 3</fullName>
    </alternativeName>
</protein>
<comment type="similarity">
    <text evidence="3">Belongs to the SNUT3 family.</text>
</comment>
<dbReference type="WBParaSite" id="SMUV_0000903501-mRNA-1">
    <property type="protein sequence ID" value="SMUV_0000903501-mRNA-1"/>
    <property type="gene ID" value="SMUV_0000903501"/>
</dbReference>
<keyword evidence="12" id="KW-1185">Reference proteome</keyword>
<evidence type="ECO:0000256" key="4">
    <source>
        <dbReference type="ARBA" id="ARBA00011825"/>
    </source>
</evidence>
<evidence type="ECO:0000256" key="10">
    <source>
        <dbReference type="SAM" id="MobiDB-lite"/>
    </source>
</evidence>
<dbReference type="Pfam" id="PF08648">
    <property type="entry name" value="SNRNP27"/>
    <property type="match status" value="1"/>
</dbReference>
<dbReference type="InterPro" id="IPR013957">
    <property type="entry name" value="SNRNP27"/>
</dbReference>
<sequence>MVHERSHSKERDRDKRRRSRSRSVGRSRIADKDRSRRRSQERYRSRSPIDRKRSRSRSRDRRDRLRRKDSDDQSRRYSFVLCLIVLSFGLNQIFNIIAEVIDLDSLKGIDKEFAKVMGFTGFNTTKNKKVPGNHEGAVKINKPRRYRQYMNRKGGFNRPLDYVA</sequence>
<evidence type="ECO:0000313" key="13">
    <source>
        <dbReference type="WBParaSite" id="SMUV_0000903501-mRNA-1"/>
    </source>
</evidence>
<evidence type="ECO:0000259" key="11">
    <source>
        <dbReference type="Pfam" id="PF08648"/>
    </source>
</evidence>
<dbReference type="PANTHER" id="PTHR31077">
    <property type="entry name" value="U4/U6.U5 SMALL NUCLEAR RIBONUCLEOPROTEIN 27 KDA PROTEIN"/>
    <property type="match status" value="1"/>
</dbReference>
<accession>A0A0N5AVV7</accession>
<evidence type="ECO:0000313" key="12">
    <source>
        <dbReference type="Proteomes" id="UP000046393"/>
    </source>
</evidence>
<dbReference type="GO" id="GO:0006397">
    <property type="term" value="P:mRNA processing"/>
    <property type="evidence" value="ECO:0007669"/>
    <property type="project" value="UniProtKB-KW"/>
</dbReference>
<dbReference type="GO" id="GO:0071011">
    <property type="term" value="C:precatalytic spliceosome"/>
    <property type="evidence" value="ECO:0007669"/>
    <property type="project" value="TreeGrafter"/>
</dbReference>
<dbReference type="Proteomes" id="UP000046393">
    <property type="component" value="Unplaced"/>
</dbReference>
<organism evidence="12 13">
    <name type="scientific">Syphacia muris</name>
    <dbReference type="NCBI Taxonomy" id="451379"/>
    <lineage>
        <taxon>Eukaryota</taxon>
        <taxon>Metazoa</taxon>
        <taxon>Ecdysozoa</taxon>
        <taxon>Nematoda</taxon>
        <taxon>Chromadorea</taxon>
        <taxon>Rhabditida</taxon>
        <taxon>Spirurina</taxon>
        <taxon>Oxyuridomorpha</taxon>
        <taxon>Oxyuroidea</taxon>
        <taxon>Oxyuridae</taxon>
        <taxon>Syphacia</taxon>
    </lineage>
</organism>
<keyword evidence="6" id="KW-0507">mRNA processing</keyword>
<evidence type="ECO:0000256" key="2">
    <source>
        <dbReference type="ARBA" id="ARBA00004123"/>
    </source>
</evidence>
<dbReference type="PANTHER" id="PTHR31077:SF1">
    <property type="entry name" value="U4_U6.U5 SMALL NUCLEAR RIBONUCLEOPROTEIN 27 KDA PROTEIN"/>
    <property type="match status" value="1"/>
</dbReference>
<comment type="subunit">
    <text evidence="4">Part of a tri-snRNP complex.</text>
</comment>
<feature type="compositionally biased region" description="Basic and acidic residues" evidence="10">
    <location>
        <begin position="1"/>
        <end position="13"/>
    </location>
</feature>
<reference evidence="13" key="1">
    <citation type="submission" date="2017-02" db="UniProtKB">
        <authorList>
            <consortium name="WormBaseParasite"/>
        </authorList>
    </citation>
    <scope>IDENTIFICATION</scope>
</reference>
<evidence type="ECO:0000256" key="5">
    <source>
        <dbReference type="ARBA" id="ARBA00014357"/>
    </source>
</evidence>
<evidence type="ECO:0000256" key="3">
    <source>
        <dbReference type="ARBA" id="ARBA00008218"/>
    </source>
</evidence>
<dbReference type="STRING" id="451379.A0A0N5AVV7"/>
<dbReference type="GO" id="GO:0008380">
    <property type="term" value="P:RNA splicing"/>
    <property type="evidence" value="ECO:0007669"/>
    <property type="project" value="UniProtKB-KW"/>
</dbReference>
<name>A0A0N5AVV7_9BILA</name>
<keyword evidence="8" id="KW-0539">Nucleus</keyword>
<feature type="compositionally biased region" description="Basic and acidic residues" evidence="10">
    <location>
        <begin position="60"/>
        <end position="70"/>
    </location>
</feature>
<comment type="subcellular location">
    <subcellularLocation>
        <location evidence="2">Nucleus</location>
    </subcellularLocation>
</comment>